<feature type="region of interest" description="Disordered" evidence="4">
    <location>
        <begin position="653"/>
        <end position="676"/>
    </location>
</feature>
<dbReference type="AlphaFoldDB" id="A0A9R0J2G0"/>
<evidence type="ECO:0000256" key="2">
    <source>
        <dbReference type="ARBA" id="ARBA00010511"/>
    </source>
</evidence>
<comment type="subcellular location">
    <subcellularLocation>
        <location evidence="1">Nucleus</location>
    </subcellularLocation>
</comment>
<dbReference type="GO" id="GO:0005634">
    <property type="term" value="C:nucleus"/>
    <property type="evidence" value="ECO:0000318"/>
    <property type="project" value="GO_Central"/>
</dbReference>
<dbReference type="Gene3D" id="1.25.10.10">
    <property type="entry name" value="Leucine-rich Repeat Variant"/>
    <property type="match status" value="1"/>
</dbReference>
<dbReference type="KEGG" id="soe:110799108"/>
<dbReference type="InterPro" id="IPR011989">
    <property type="entry name" value="ARM-like"/>
</dbReference>
<keyword evidence="3" id="KW-0539">Nucleus</keyword>
<organism evidence="6 7">
    <name type="scientific">Spinacia oleracea</name>
    <name type="common">Spinach</name>
    <dbReference type="NCBI Taxonomy" id="3562"/>
    <lineage>
        <taxon>Eukaryota</taxon>
        <taxon>Viridiplantae</taxon>
        <taxon>Streptophyta</taxon>
        <taxon>Embryophyta</taxon>
        <taxon>Tracheophyta</taxon>
        <taxon>Spermatophyta</taxon>
        <taxon>Magnoliopsida</taxon>
        <taxon>eudicotyledons</taxon>
        <taxon>Gunneridae</taxon>
        <taxon>Pentapetalae</taxon>
        <taxon>Caryophyllales</taxon>
        <taxon>Chenopodiaceae</taxon>
        <taxon>Chenopodioideae</taxon>
        <taxon>Anserineae</taxon>
        <taxon>Spinacia</taxon>
    </lineage>
</organism>
<dbReference type="PANTHER" id="PTHR34105">
    <property type="entry name" value="PROLINE-, GLUTAMIC ACID- AND LEUCINE-RICH PROTEIN 1"/>
    <property type="match status" value="1"/>
</dbReference>
<reference evidence="7" key="2">
    <citation type="submission" date="2025-08" db="UniProtKB">
        <authorList>
            <consortium name="RefSeq"/>
        </authorList>
    </citation>
    <scope>IDENTIFICATION</scope>
    <source>
        <tissue evidence="7">Leaf</tissue>
    </source>
</reference>
<evidence type="ECO:0000259" key="5">
    <source>
        <dbReference type="Pfam" id="PF08167"/>
    </source>
</evidence>
<dbReference type="RefSeq" id="XP_021860001.1">
    <property type="nucleotide sequence ID" value="XM_022004309.2"/>
</dbReference>
<evidence type="ECO:0000313" key="7">
    <source>
        <dbReference type="RefSeq" id="XP_021860001.1"/>
    </source>
</evidence>
<evidence type="ECO:0000256" key="3">
    <source>
        <dbReference type="ARBA" id="ARBA00023242"/>
    </source>
</evidence>
<reference evidence="6" key="1">
    <citation type="journal article" date="2021" name="Nat. Commun.">
        <title>Genomic analyses provide insights into spinach domestication and the genetic basis of agronomic traits.</title>
        <authorList>
            <person name="Cai X."/>
            <person name="Sun X."/>
            <person name="Xu C."/>
            <person name="Sun H."/>
            <person name="Wang X."/>
            <person name="Ge C."/>
            <person name="Zhang Z."/>
            <person name="Wang Q."/>
            <person name="Fei Z."/>
            <person name="Jiao C."/>
            <person name="Wang Q."/>
        </authorList>
    </citation>
    <scope>NUCLEOTIDE SEQUENCE [LARGE SCALE GENOMIC DNA]</scope>
    <source>
        <strain evidence="6">cv. Varoflay</strain>
    </source>
</reference>
<dbReference type="Pfam" id="PF08167">
    <property type="entry name" value="RIX1"/>
    <property type="match status" value="1"/>
</dbReference>
<dbReference type="GeneID" id="110799108"/>
<evidence type="ECO:0000256" key="4">
    <source>
        <dbReference type="SAM" id="MobiDB-lite"/>
    </source>
</evidence>
<gene>
    <name evidence="7" type="primary">LOC110799108</name>
</gene>
<comment type="similarity">
    <text evidence="2">Belongs to the RIX1/PELP1 family.</text>
</comment>
<dbReference type="InterPro" id="IPR012583">
    <property type="entry name" value="RIX1_N"/>
</dbReference>
<feature type="compositionally biased region" description="Basic and acidic residues" evidence="4">
    <location>
        <begin position="658"/>
        <end position="668"/>
    </location>
</feature>
<dbReference type="GO" id="GO:0006364">
    <property type="term" value="P:rRNA processing"/>
    <property type="evidence" value="ECO:0000318"/>
    <property type="project" value="GO_Central"/>
</dbReference>
<feature type="domain" description="Pre-rRNA-processing protein RIX1 N-terminal" evidence="5">
    <location>
        <begin position="20"/>
        <end position="224"/>
    </location>
</feature>
<evidence type="ECO:0000313" key="6">
    <source>
        <dbReference type="Proteomes" id="UP000813463"/>
    </source>
</evidence>
<dbReference type="InterPro" id="IPR016024">
    <property type="entry name" value="ARM-type_fold"/>
</dbReference>
<dbReference type="SUPFAM" id="SSF48371">
    <property type="entry name" value="ARM repeat"/>
    <property type="match status" value="1"/>
</dbReference>
<feature type="region of interest" description="Disordered" evidence="4">
    <location>
        <begin position="469"/>
        <end position="506"/>
    </location>
</feature>
<dbReference type="PANTHER" id="PTHR34105:SF1">
    <property type="entry name" value="PROLINE-, GLUTAMIC ACID- AND LEUCINE-RICH PROTEIN 1"/>
    <property type="match status" value="1"/>
</dbReference>
<name>A0A9R0J2G0_SPIOL</name>
<proteinExistence type="inferred from homology"/>
<accession>A0A9R0J2G0</accession>
<evidence type="ECO:0000256" key="1">
    <source>
        <dbReference type="ARBA" id="ARBA00004123"/>
    </source>
</evidence>
<protein>
    <submittedName>
        <fullName evidence="7">Uncharacterized protein isoform X1</fullName>
    </submittedName>
</protein>
<dbReference type="Proteomes" id="UP000813463">
    <property type="component" value="Chromosome 4"/>
</dbReference>
<dbReference type="OrthoDB" id="20900at2759"/>
<sequence>MAAFNHCKDLRDIALKPRLLRAVQEQLPDETRPLRDASEVSSIVSTLKIHSLLCEEFPPKTVQKHVSDWNSSFDSWVDRILMLCRSDMPDKSWAGVCLLGVTIVECSSARFLYSYSKWFTVLLSHIQPSGGSSQFVKVASCAAVSDLLTRLGGFSHLKKDGNSYAGKLVQPILKMFSEDVPEAVLDVAAHLLLTILNNFPPSVHRHHDNAEDVIVSKIMSANCNANVLKKLSNCLASLPKSKGDEGSWSLMMQKILLTLSDLLNSTLEGLEEETRRVEAVTLLVLPGKDRPLSLGGKVMAGKALNSGERSQKMLISSISSLVQCCCIMLTNYYPVQVTVPVCPLLAIIRRVLMVNGSLPDTLKPFTTAMQQEFVCLQLPVLHLNMLEILAAVIKGLRSQLLPHAAGIMWLLMKFLKTCCIPELRTKAYSIIKDLLISMGAGMTLYISEEVIDNISVDLKFADSNYGGSPLDEPSIVKPSQQSRQKKRKHGASTGPSDEEQASLCSESKDSQSSIALKIAAIETLEALLVMGGALSCDSWRRRMDDLMIEVATNACKGGWTHFEKHFHCMDTRVNWEDFQLVALRALLASILSPAGYRPPYLSKGLSLFLKGKQNSGTKVAEFCSQALVSLEVLIHPRALPLIDTQLPNSNSYSFGRTDYGDPKNKPPQKDGNLSTGHDSLCVVYDYLKDKYKEESPDTEVPAFETLKVVSGDQNYEEPNVVNGLLDIAMPMETDEVSKPANLVSKIESSVMVDVQHHEECNKASVSCDETVVLLISSSPSVKKGIENNVSDAKGISSTTGVDNVANAHLDYNTFKMAMIDEEDELSDSFPDIVDADPDSDSE</sequence>
<keyword evidence="6" id="KW-1185">Reference proteome</keyword>